<feature type="signal peptide" evidence="3">
    <location>
        <begin position="1"/>
        <end position="17"/>
    </location>
</feature>
<reference evidence="4 5" key="1">
    <citation type="submission" date="2014-04" db="EMBL/GenBank/DDBJ databases">
        <authorList>
            <consortium name="DOE Joint Genome Institute"/>
            <person name="Kuo A."/>
            <person name="Tarkka M."/>
            <person name="Buscot F."/>
            <person name="Kohler A."/>
            <person name="Nagy L.G."/>
            <person name="Floudas D."/>
            <person name="Copeland A."/>
            <person name="Barry K.W."/>
            <person name="Cichocki N."/>
            <person name="Veneault-Fourrey C."/>
            <person name="LaButti K."/>
            <person name="Lindquist E.A."/>
            <person name="Lipzen A."/>
            <person name="Lundell T."/>
            <person name="Morin E."/>
            <person name="Murat C."/>
            <person name="Sun H."/>
            <person name="Tunlid A."/>
            <person name="Henrissat B."/>
            <person name="Grigoriev I.V."/>
            <person name="Hibbett D.S."/>
            <person name="Martin F."/>
            <person name="Nordberg H.P."/>
            <person name="Cantor M.N."/>
            <person name="Hua S.X."/>
        </authorList>
    </citation>
    <scope>NUCLEOTIDE SEQUENCE [LARGE SCALE GENOMIC DNA]</scope>
    <source>
        <strain evidence="4 5">F 1598</strain>
    </source>
</reference>
<sequence>MARLPSWLLGLLRRLLSSPFVTGSIKRLLFLIQAIRRLFSKRIPPRRKDTLHTLTPTHSRTSHIDGFPVGDIICPSLQPPPRAIDSNYLHASYDHDEQYIAQPIHSPTPSRGYILPYANGPHGSRSSQDIGTSSPMERNPETSSISSRRSAKSSSALSLPISQHGLMRISSRPDSHNSSRPNLFRPNSRNSQASRPIKVSRPPTPALVNMAQPAGVVPLGCSRPCSPLPLRTVLPMSTATVQRWSRKIKVPTEYTYCIVEPLNFTFDDGNVPREWTVYASPEGGRYFFHCDKRIYTDANLCDPEELAVITESADQILGDLVNKTRDKNIALPSDVELVLEIVRQDSDLICGYYFVEHRSRCLFWLDDFDAEAICADIKAVVSLSHLRHEIESQYWAHWELFPNTREVTPDLVEELRDIVLQAAVDITTSRYSNALWSIEQNKTILNLANHITTRPGKPNAYSAWVIGRTMRNLIHNRFVHLHGQRGARLDRDQSVHGTIVNPRTILVTSLSPLLFWAPDVHLQALEKLWVDRLVHIGPWIEFIDKLNTEWQEFTIISTVLLNANVAFLSIQSVDNGGNKVADRSAAQIISYISIVTSVGSVIISLLLIRQNRSTNRQTVGEAAKFLGKMTHKTRGLETLAILYALPYALLMWSTLSFLAAFLIECFFFSSSVTRFLVSVSLVAVSVLVVWCIITAWTHEFNITRLQLPLPPHWDRYKKAFLQRFRMERKESSETPTHYDNFPSDDEKQSGKRQRSWSPLMIFVRKSTVDPPIRIDSNEAEKSEA</sequence>
<feature type="compositionally biased region" description="Polar residues" evidence="1">
    <location>
        <begin position="124"/>
        <end position="136"/>
    </location>
</feature>
<feature type="region of interest" description="Disordered" evidence="1">
    <location>
        <begin position="731"/>
        <end position="755"/>
    </location>
</feature>
<feature type="transmembrane region" description="Helical" evidence="2">
    <location>
        <begin position="588"/>
        <end position="608"/>
    </location>
</feature>
<evidence type="ECO:0008006" key="6">
    <source>
        <dbReference type="Google" id="ProtNLM"/>
    </source>
</evidence>
<gene>
    <name evidence="4" type="ORF">PILCRDRAFT_314879</name>
</gene>
<keyword evidence="2" id="KW-0812">Transmembrane</keyword>
<name>A0A0C3G4L7_PILCF</name>
<feature type="compositionally biased region" description="Polar residues" evidence="1">
    <location>
        <begin position="178"/>
        <end position="194"/>
    </location>
</feature>
<dbReference type="InParanoid" id="A0A0C3G4L7"/>
<proteinExistence type="predicted"/>
<feature type="compositionally biased region" description="Low complexity" evidence="1">
    <location>
        <begin position="143"/>
        <end position="162"/>
    </location>
</feature>
<keyword evidence="5" id="KW-1185">Reference proteome</keyword>
<evidence type="ECO:0000256" key="2">
    <source>
        <dbReference type="SAM" id="Phobius"/>
    </source>
</evidence>
<evidence type="ECO:0000313" key="4">
    <source>
        <dbReference type="EMBL" id="KIM86759.1"/>
    </source>
</evidence>
<dbReference type="Proteomes" id="UP000054166">
    <property type="component" value="Unassembled WGS sequence"/>
</dbReference>
<dbReference type="HOGENOM" id="CLU_015091_1_0_1"/>
<dbReference type="OrthoDB" id="2657661at2759"/>
<dbReference type="EMBL" id="KN832981">
    <property type="protein sequence ID" value="KIM86759.1"/>
    <property type="molecule type" value="Genomic_DNA"/>
</dbReference>
<feature type="region of interest" description="Disordered" evidence="1">
    <location>
        <begin position="110"/>
        <end position="205"/>
    </location>
</feature>
<evidence type="ECO:0000256" key="3">
    <source>
        <dbReference type="SAM" id="SignalP"/>
    </source>
</evidence>
<feature type="transmembrane region" description="Helical" evidence="2">
    <location>
        <begin position="675"/>
        <end position="696"/>
    </location>
</feature>
<protein>
    <recommendedName>
        <fullName evidence="6">WW domain-containing protein</fullName>
    </recommendedName>
</protein>
<organism evidence="4 5">
    <name type="scientific">Piloderma croceum (strain F 1598)</name>
    <dbReference type="NCBI Taxonomy" id="765440"/>
    <lineage>
        <taxon>Eukaryota</taxon>
        <taxon>Fungi</taxon>
        <taxon>Dikarya</taxon>
        <taxon>Basidiomycota</taxon>
        <taxon>Agaricomycotina</taxon>
        <taxon>Agaricomycetes</taxon>
        <taxon>Agaricomycetidae</taxon>
        <taxon>Atheliales</taxon>
        <taxon>Atheliaceae</taxon>
        <taxon>Piloderma</taxon>
    </lineage>
</organism>
<evidence type="ECO:0000313" key="5">
    <source>
        <dbReference type="Proteomes" id="UP000054166"/>
    </source>
</evidence>
<keyword evidence="2" id="KW-1133">Transmembrane helix</keyword>
<feature type="transmembrane region" description="Helical" evidence="2">
    <location>
        <begin position="639"/>
        <end position="663"/>
    </location>
</feature>
<feature type="chain" id="PRO_5002174517" description="WW domain-containing protein" evidence="3">
    <location>
        <begin position="18"/>
        <end position="784"/>
    </location>
</feature>
<accession>A0A0C3G4L7</accession>
<evidence type="ECO:0000256" key="1">
    <source>
        <dbReference type="SAM" id="MobiDB-lite"/>
    </source>
</evidence>
<reference evidence="5" key="2">
    <citation type="submission" date="2015-01" db="EMBL/GenBank/DDBJ databases">
        <title>Evolutionary Origins and Diversification of the Mycorrhizal Mutualists.</title>
        <authorList>
            <consortium name="DOE Joint Genome Institute"/>
            <consortium name="Mycorrhizal Genomics Consortium"/>
            <person name="Kohler A."/>
            <person name="Kuo A."/>
            <person name="Nagy L.G."/>
            <person name="Floudas D."/>
            <person name="Copeland A."/>
            <person name="Barry K.W."/>
            <person name="Cichocki N."/>
            <person name="Veneault-Fourrey C."/>
            <person name="LaButti K."/>
            <person name="Lindquist E.A."/>
            <person name="Lipzen A."/>
            <person name="Lundell T."/>
            <person name="Morin E."/>
            <person name="Murat C."/>
            <person name="Riley R."/>
            <person name="Ohm R."/>
            <person name="Sun H."/>
            <person name="Tunlid A."/>
            <person name="Henrissat B."/>
            <person name="Grigoriev I.V."/>
            <person name="Hibbett D.S."/>
            <person name="Martin F."/>
        </authorList>
    </citation>
    <scope>NUCLEOTIDE SEQUENCE [LARGE SCALE GENOMIC DNA]</scope>
    <source>
        <strain evidence="5">F 1598</strain>
    </source>
</reference>
<keyword evidence="2" id="KW-0472">Membrane</keyword>
<dbReference type="AlphaFoldDB" id="A0A0C3G4L7"/>
<dbReference type="STRING" id="765440.A0A0C3G4L7"/>
<keyword evidence="3" id="KW-0732">Signal</keyword>